<dbReference type="AlphaFoldDB" id="A0AAW9MUD6"/>
<dbReference type="PANTHER" id="PTHR11241:SF0">
    <property type="entry name" value="DEOXYURIDINE 5'-TRIPHOSPHATE NUCLEOTIDOHYDROLASE"/>
    <property type="match status" value="1"/>
</dbReference>
<sequence>MKINIVNKSNNPLPKYETSGASGLDLKAFISSDIIMKPLERKIIPTGLYISMPNGIEAQIRSRSGLSYKKGLTMANGIGTIDSDYRGELKVLLVNLSTEDQIIKNGDRIAQLVFCKIESAQLKEVEFLDDTKRSEGGFGHTGI</sequence>
<feature type="domain" description="dUTPase-like" evidence="6">
    <location>
        <begin position="12"/>
        <end position="142"/>
    </location>
</feature>
<dbReference type="InterPro" id="IPR008181">
    <property type="entry name" value="dUTPase"/>
</dbReference>
<dbReference type="Proteomes" id="UP001357733">
    <property type="component" value="Unassembled WGS sequence"/>
</dbReference>
<keyword evidence="5" id="KW-0479">Metal-binding</keyword>
<dbReference type="EMBL" id="JAYKOT010000003">
    <property type="protein sequence ID" value="MEB3429625.1"/>
    <property type="molecule type" value="Genomic_DNA"/>
</dbReference>
<comment type="function">
    <text evidence="5">This enzyme is involved in nucleotide metabolism: it produces dUMP, the immediate precursor of thymidine nucleotides and it decreases the intracellular concentration of dUTP so that uracil cannot be incorporated into DNA.</text>
</comment>
<comment type="cofactor">
    <cofactor evidence="5">
        <name>Mg(2+)</name>
        <dbReference type="ChEBI" id="CHEBI:18420"/>
    </cofactor>
</comment>
<keyword evidence="8" id="KW-1185">Reference proteome</keyword>
<dbReference type="Gene3D" id="2.70.40.10">
    <property type="match status" value="1"/>
</dbReference>
<evidence type="ECO:0000313" key="8">
    <source>
        <dbReference type="Proteomes" id="UP001357733"/>
    </source>
</evidence>
<dbReference type="CDD" id="cd07557">
    <property type="entry name" value="trimeric_dUTPase"/>
    <property type="match status" value="1"/>
</dbReference>
<dbReference type="InterPro" id="IPR036157">
    <property type="entry name" value="dUTPase-like_sf"/>
</dbReference>
<dbReference type="GO" id="GO:0046081">
    <property type="term" value="P:dUTP catabolic process"/>
    <property type="evidence" value="ECO:0007669"/>
    <property type="project" value="InterPro"/>
</dbReference>
<comment type="caution">
    <text evidence="5">Lacks conserved residue(s) required for the propagation of feature annotation.</text>
</comment>
<dbReference type="NCBIfam" id="NF001862">
    <property type="entry name" value="PRK00601.1"/>
    <property type="match status" value="1"/>
</dbReference>
<comment type="caution">
    <text evidence="7">The sequence shown here is derived from an EMBL/GenBank/DDBJ whole genome shotgun (WGS) entry which is preliminary data.</text>
</comment>
<comment type="similarity">
    <text evidence="1 5">Belongs to the dUTPase family.</text>
</comment>
<reference evidence="7 8" key="1">
    <citation type="submission" date="2024-01" db="EMBL/GenBank/DDBJ databases">
        <title>Complete genome sequence of Citroniella saccharovorans strain M6.X9, isolated from human fecal sample.</title>
        <authorList>
            <person name="Cheng G."/>
            <person name="Westerholm M."/>
            <person name="Schnurer A."/>
        </authorList>
    </citation>
    <scope>NUCLEOTIDE SEQUENCE [LARGE SCALE GENOMIC DNA]</scope>
    <source>
        <strain evidence="7 8">DSM 29873</strain>
    </source>
</reference>
<accession>A0AAW9MUD6</accession>
<keyword evidence="5" id="KW-0460">Magnesium</keyword>
<dbReference type="Pfam" id="PF00692">
    <property type="entry name" value="dUTPase"/>
    <property type="match status" value="1"/>
</dbReference>
<dbReference type="InterPro" id="IPR029054">
    <property type="entry name" value="dUTPase-like"/>
</dbReference>
<feature type="binding site" evidence="5">
    <location>
        <position position="76"/>
    </location>
    <ligand>
        <name>substrate</name>
    </ligand>
</feature>
<dbReference type="HAMAP" id="MF_00116">
    <property type="entry name" value="dUTPase_bact"/>
    <property type="match status" value="1"/>
</dbReference>
<dbReference type="InterPro" id="IPR033704">
    <property type="entry name" value="dUTPase_trimeric"/>
</dbReference>
<protein>
    <recommendedName>
        <fullName evidence="5">Deoxyuridine 5'-triphosphate nucleotidohydrolase</fullName>
        <shortName evidence="5">dUTPase</shortName>
        <ecNumber evidence="5">3.6.1.23</ecNumber>
    </recommendedName>
    <alternativeName>
        <fullName evidence="5">dUTP pyrophosphatase</fullName>
    </alternativeName>
</protein>
<dbReference type="NCBIfam" id="TIGR00576">
    <property type="entry name" value="dut"/>
    <property type="match status" value="1"/>
</dbReference>
<proteinExistence type="inferred from homology"/>
<evidence type="ECO:0000256" key="1">
    <source>
        <dbReference type="ARBA" id="ARBA00006581"/>
    </source>
</evidence>
<evidence type="ECO:0000256" key="5">
    <source>
        <dbReference type="HAMAP-Rule" id="MF_00116"/>
    </source>
</evidence>
<feature type="binding site" evidence="5">
    <location>
        <begin position="63"/>
        <end position="65"/>
    </location>
    <ligand>
        <name>substrate</name>
    </ligand>
</feature>
<keyword evidence="3 5" id="KW-0546">Nucleotide metabolism</keyword>
<evidence type="ECO:0000256" key="3">
    <source>
        <dbReference type="ARBA" id="ARBA00023080"/>
    </source>
</evidence>
<keyword evidence="2 5" id="KW-0378">Hydrolase</keyword>
<feature type="binding site" evidence="5">
    <location>
        <begin position="80"/>
        <end position="82"/>
    </location>
    <ligand>
        <name>substrate</name>
    </ligand>
</feature>
<evidence type="ECO:0000313" key="7">
    <source>
        <dbReference type="EMBL" id="MEB3429625.1"/>
    </source>
</evidence>
<evidence type="ECO:0000259" key="6">
    <source>
        <dbReference type="Pfam" id="PF00692"/>
    </source>
</evidence>
<name>A0AAW9MUD6_9FIRM</name>
<comment type="catalytic activity">
    <reaction evidence="4 5">
        <text>dUTP + H2O = dUMP + diphosphate + H(+)</text>
        <dbReference type="Rhea" id="RHEA:10248"/>
        <dbReference type="ChEBI" id="CHEBI:15377"/>
        <dbReference type="ChEBI" id="CHEBI:15378"/>
        <dbReference type="ChEBI" id="CHEBI:33019"/>
        <dbReference type="ChEBI" id="CHEBI:61555"/>
        <dbReference type="ChEBI" id="CHEBI:246422"/>
        <dbReference type="EC" id="3.6.1.23"/>
    </reaction>
</comment>
<gene>
    <name evidence="5 7" type="primary">dut</name>
    <name evidence="7" type="ORF">VLK81_06310</name>
</gene>
<evidence type="ECO:0000256" key="4">
    <source>
        <dbReference type="ARBA" id="ARBA00047686"/>
    </source>
</evidence>
<dbReference type="SUPFAM" id="SSF51283">
    <property type="entry name" value="dUTPase-like"/>
    <property type="match status" value="1"/>
</dbReference>
<dbReference type="GO" id="GO:0006226">
    <property type="term" value="P:dUMP biosynthetic process"/>
    <property type="evidence" value="ECO:0007669"/>
    <property type="project" value="UniProtKB-UniRule"/>
</dbReference>
<organism evidence="7 8">
    <name type="scientific">Citroniella saccharovorans</name>
    <dbReference type="NCBI Taxonomy" id="2053367"/>
    <lineage>
        <taxon>Bacteria</taxon>
        <taxon>Bacillati</taxon>
        <taxon>Bacillota</taxon>
        <taxon>Tissierellia</taxon>
        <taxon>Tissierellales</taxon>
        <taxon>Peptoniphilaceae</taxon>
        <taxon>Citroniella</taxon>
    </lineage>
</organism>
<dbReference type="RefSeq" id="WP_324619803.1">
    <property type="nucleotide sequence ID" value="NZ_JAYKOT010000003.1"/>
</dbReference>
<dbReference type="EC" id="3.6.1.23" evidence="5"/>
<dbReference type="GO" id="GO:0000287">
    <property type="term" value="F:magnesium ion binding"/>
    <property type="evidence" value="ECO:0007669"/>
    <property type="project" value="UniProtKB-UniRule"/>
</dbReference>
<dbReference type="GO" id="GO:0004170">
    <property type="term" value="F:dUTP diphosphatase activity"/>
    <property type="evidence" value="ECO:0007669"/>
    <property type="project" value="UniProtKB-UniRule"/>
</dbReference>
<comment type="pathway">
    <text evidence="5">Pyrimidine metabolism; dUMP biosynthesis; dUMP from dCTP (dUTP route): step 2/2.</text>
</comment>
<dbReference type="PANTHER" id="PTHR11241">
    <property type="entry name" value="DEOXYURIDINE 5'-TRIPHOSPHATE NUCLEOTIDOHYDROLASE"/>
    <property type="match status" value="1"/>
</dbReference>
<evidence type="ECO:0000256" key="2">
    <source>
        <dbReference type="ARBA" id="ARBA00022801"/>
    </source>
</evidence>